<sequence>MKKTAMIALAMSALIFVACRHTTDSDYEAEQMEFAKEQEELEAEQEELRREYEKMKEEYIREKAEFKKELQALKKGVRKERNTNTIKRDSTKRQLNENEASELTDKVKSAGLWPTDK</sequence>
<name>A0A4P7VJ50_9BACT</name>
<evidence type="ECO:0000313" key="2">
    <source>
        <dbReference type="EMBL" id="QCD35404.1"/>
    </source>
</evidence>
<dbReference type="RefSeq" id="WP_136410130.1">
    <property type="nucleotide sequence ID" value="NZ_CP039393.1"/>
</dbReference>
<dbReference type="EMBL" id="CP039393">
    <property type="protein sequence ID" value="QCD35404.1"/>
    <property type="molecule type" value="Genomic_DNA"/>
</dbReference>
<organism evidence="2 3">
    <name type="scientific">Muribaculum gordoncarteri</name>
    <dbReference type="NCBI Taxonomy" id="2530390"/>
    <lineage>
        <taxon>Bacteria</taxon>
        <taxon>Pseudomonadati</taxon>
        <taxon>Bacteroidota</taxon>
        <taxon>Bacteroidia</taxon>
        <taxon>Bacteroidales</taxon>
        <taxon>Muribaculaceae</taxon>
        <taxon>Muribaculum</taxon>
    </lineage>
</organism>
<proteinExistence type="predicted"/>
<dbReference type="AlphaFoldDB" id="A0A4P7VJ50"/>
<evidence type="ECO:0000256" key="1">
    <source>
        <dbReference type="SAM" id="MobiDB-lite"/>
    </source>
</evidence>
<gene>
    <name evidence="2" type="ORF">E7746_05580</name>
</gene>
<protein>
    <submittedName>
        <fullName evidence="2">Uncharacterized protein</fullName>
    </submittedName>
</protein>
<dbReference type="PROSITE" id="PS51257">
    <property type="entry name" value="PROKAR_LIPOPROTEIN"/>
    <property type="match status" value="1"/>
</dbReference>
<dbReference type="Proteomes" id="UP000297031">
    <property type="component" value="Chromosome"/>
</dbReference>
<dbReference type="OrthoDB" id="9995845at2"/>
<dbReference type="KEGG" id="mgod:E7746_05580"/>
<keyword evidence="3" id="KW-1185">Reference proteome</keyword>
<reference evidence="2 3" key="1">
    <citation type="submission" date="2019-02" db="EMBL/GenBank/DDBJ databases">
        <title>Isolation and identification of novel species under the genus Muribaculum.</title>
        <authorList>
            <person name="Miyake S."/>
            <person name="Ding Y."/>
            <person name="Low A."/>
            <person name="Soh M."/>
            <person name="Seedorf H."/>
        </authorList>
    </citation>
    <scope>NUCLEOTIDE SEQUENCE [LARGE SCALE GENOMIC DNA]</scope>
    <source>
        <strain evidence="2 3">TLL-A4</strain>
    </source>
</reference>
<feature type="region of interest" description="Disordered" evidence="1">
    <location>
        <begin position="75"/>
        <end position="117"/>
    </location>
</feature>
<evidence type="ECO:0000313" key="3">
    <source>
        <dbReference type="Proteomes" id="UP000297031"/>
    </source>
</evidence>
<feature type="compositionally biased region" description="Basic and acidic residues" evidence="1">
    <location>
        <begin position="79"/>
        <end position="96"/>
    </location>
</feature>
<accession>A0A4P7VJ50</accession>